<dbReference type="EMBL" id="AMQM01006364">
    <property type="status" value="NOT_ANNOTATED_CDS"/>
    <property type="molecule type" value="Genomic_DNA"/>
</dbReference>
<name>T1FD13_HELRO</name>
<protein>
    <submittedName>
        <fullName evidence="2 3">Uncharacterized protein</fullName>
    </submittedName>
</protein>
<feature type="region of interest" description="Disordered" evidence="1">
    <location>
        <begin position="72"/>
        <end position="91"/>
    </location>
</feature>
<dbReference type="OrthoDB" id="7743053at2759"/>
<proteinExistence type="predicted"/>
<dbReference type="HOGENOM" id="CLU_1497861_0_0_1"/>
<evidence type="ECO:0000313" key="3">
    <source>
        <dbReference type="EnsemblMetazoa" id="HelroP178286"/>
    </source>
</evidence>
<accession>T1FD13</accession>
<keyword evidence="4" id="KW-1185">Reference proteome</keyword>
<dbReference type="RefSeq" id="XP_009024673.1">
    <property type="nucleotide sequence ID" value="XM_009026425.1"/>
</dbReference>
<organism evidence="3 4">
    <name type="scientific">Helobdella robusta</name>
    <name type="common">Californian leech</name>
    <dbReference type="NCBI Taxonomy" id="6412"/>
    <lineage>
        <taxon>Eukaryota</taxon>
        <taxon>Metazoa</taxon>
        <taxon>Spiralia</taxon>
        <taxon>Lophotrochozoa</taxon>
        <taxon>Annelida</taxon>
        <taxon>Clitellata</taxon>
        <taxon>Hirudinea</taxon>
        <taxon>Rhynchobdellida</taxon>
        <taxon>Glossiphoniidae</taxon>
        <taxon>Helobdella</taxon>
    </lineage>
</organism>
<dbReference type="EMBL" id="KB097417">
    <property type="protein sequence ID" value="ESN97177.1"/>
    <property type="molecule type" value="Genomic_DNA"/>
</dbReference>
<feature type="region of interest" description="Disordered" evidence="1">
    <location>
        <begin position="147"/>
        <end position="180"/>
    </location>
</feature>
<gene>
    <name evidence="3" type="primary">20206712</name>
    <name evidence="2" type="ORF">HELRODRAFT_178286</name>
</gene>
<reference evidence="4" key="1">
    <citation type="submission" date="2012-12" db="EMBL/GenBank/DDBJ databases">
        <authorList>
            <person name="Hellsten U."/>
            <person name="Grimwood J."/>
            <person name="Chapman J.A."/>
            <person name="Shapiro H."/>
            <person name="Aerts A."/>
            <person name="Otillar R.P."/>
            <person name="Terry A.Y."/>
            <person name="Boore J.L."/>
            <person name="Simakov O."/>
            <person name="Marletaz F."/>
            <person name="Cho S.-J."/>
            <person name="Edsinger-Gonzales E."/>
            <person name="Havlak P."/>
            <person name="Kuo D.-H."/>
            <person name="Larsson T."/>
            <person name="Lv J."/>
            <person name="Arendt D."/>
            <person name="Savage R."/>
            <person name="Osoegawa K."/>
            <person name="de Jong P."/>
            <person name="Lindberg D.R."/>
            <person name="Seaver E.C."/>
            <person name="Weisblat D.A."/>
            <person name="Putnam N.H."/>
            <person name="Grigoriev I.V."/>
            <person name="Rokhsar D.S."/>
        </authorList>
    </citation>
    <scope>NUCLEOTIDE SEQUENCE</scope>
</reference>
<dbReference type="AlphaFoldDB" id="T1FD13"/>
<sequence>MSKWKQSYESGRRYKEKWEKQFTWLEKMSNGSENAFCKLCCKILQPKLSTLINHSKTADHIRQEEFYQLELSNQQDEDTDPPHKLLRLSNGEDLSFDDDDWSNSNLEPLDDSKVFGMWLADQLRSLNSDSNREKLKGLIEKVVNEVRDLDSSETTTDQQSGCDDSDVTQCSSQHCKHSKT</sequence>
<dbReference type="GeneID" id="20206712"/>
<feature type="compositionally biased region" description="Polar residues" evidence="1">
    <location>
        <begin position="152"/>
        <end position="173"/>
    </location>
</feature>
<reference evidence="2 4" key="2">
    <citation type="journal article" date="2013" name="Nature">
        <title>Insights into bilaterian evolution from three spiralian genomes.</title>
        <authorList>
            <person name="Simakov O."/>
            <person name="Marletaz F."/>
            <person name="Cho S.J."/>
            <person name="Edsinger-Gonzales E."/>
            <person name="Havlak P."/>
            <person name="Hellsten U."/>
            <person name="Kuo D.H."/>
            <person name="Larsson T."/>
            <person name="Lv J."/>
            <person name="Arendt D."/>
            <person name="Savage R."/>
            <person name="Osoegawa K."/>
            <person name="de Jong P."/>
            <person name="Grimwood J."/>
            <person name="Chapman J.A."/>
            <person name="Shapiro H."/>
            <person name="Aerts A."/>
            <person name="Otillar R.P."/>
            <person name="Terry A.Y."/>
            <person name="Boore J.L."/>
            <person name="Grigoriev I.V."/>
            <person name="Lindberg D.R."/>
            <person name="Seaver E.C."/>
            <person name="Weisblat D.A."/>
            <person name="Putnam N.H."/>
            <person name="Rokhsar D.S."/>
        </authorList>
    </citation>
    <scope>NUCLEOTIDE SEQUENCE</scope>
</reference>
<dbReference type="CTD" id="20206712"/>
<evidence type="ECO:0000313" key="4">
    <source>
        <dbReference type="Proteomes" id="UP000015101"/>
    </source>
</evidence>
<dbReference type="EnsemblMetazoa" id="HelroT178286">
    <property type="protein sequence ID" value="HelroP178286"/>
    <property type="gene ID" value="HelroG178286"/>
</dbReference>
<evidence type="ECO:0000256" key="1">
    <source>
        <dbReference type="SAM" id="MobiDB-lite"/>
    </source>
</evidence>
<dbReference type="InParanoid" id="T1FD13"/>
<reference evidence="3" key="3">
    <citation type="submission" date="2015-06" db="UniProtKB">
        <authorList>
            <consortium name="EnsemblMetazoa"/>
        </authorList>
    </citation>
    <scope>IDENTIFICATION</scope>
</reference>
<evidence type="ECO:0000313" key="2">
    <source>
        <dbReference type="EMBL" id="ESN97177.1"/>
    </source>
</evidence>
<dbReference type="Proteomes" id="UP000015101">
    <property type="component" value="Unassembled WGS sequence"/>
</dbReference>
<dbReference type="KEGG" id="hro:HELRODRAFT_178286"/>